<gene>
    <name evidence="2" type="ORF">MED217_07066</name>
</gene>
<dbReference type="eggNOG" id="COG0845">
    <property type="taxonomic scope" value="Bacteria"/>
</dbReference>
<dbReference type="EMBL" id="AANC01000005">
    <property type="protein sequence ID" value="EAQ49145.1"/>
    <property type="molecule type" value="Genomic_DNA"/>
</dbReference>
<dbReference type="PROSITE" id="PS51257">
    <property type="entry name" value="PROKAR_LIPOPROTEIN"/>
    <property type="match status" value="1"/>
</dbReference>
<comment type="caution">
    <text evidence="2">The sequence shown here is derived from an EMBL/GenBank/DDBJ whole genome shotgun (WGS) entry which is preliminary data.</text>
</comment>
<reference evidence="2 3" key="1">
    <citation type="journal article" date="2007" name="Nature">
        <title>Light stimulates growth of proteorhodopsin-containing marine Flavobacteria.</title>
        <authorList>
            <person name="Gomez-Consarnau L."/>
            <person name="Gonzalez J.M."/>
            <person name="Coll-Llado M."/>
            <person name="Gourdon P."/>
            <person name="Pascher T."/>
            <person name="Neutze R."/>
            <person name="Pedros-Alio C."/>
            <person name="Pinhassi J."/>
        </authorList>
    </citation>
    <scope>NUCLEOTIDE SEQUENCE [LARGE SCALE GENOMIC DNA]</scope>
    <source>
        <strain evidence="2 3">MED217</strain>
    </source>
</reference>
<dbReference type="InterPro" id="IPR021782">
    <property type="entry name" value="DUF3347"/>
</dbReference>
<organism evidence="2 3">
    <name type="scientific">Leeuwenhoekiella blandensis (strain CECT 7118 / CCUG 51940 / KCTC 22103 / MED217)</name>
    <name type="common">Flavobacterium sp. (strain MED217)</name>
    <dbReference type="NCBI Taxonomy" id="398720"/>
    <lineage>
        <taxon>Bacteria</taxon>
        <taxon>Pseudomonadati</taxon>
        <taxon>Bacteroidota</taxon>
        <taxon>Flavobacteriia</taxon>
        <taxon>Flavobacteriales</taxon>
        <taxon>Flavobacteriaceae</taxon>
        <taxon>Leeuwenhoekiella</taxon>
    </lineage>
</organism>
<evidence type="ECO:0000259" key="1">
    <source>
        <dbReference type="Pfam" id="PF11827"/>
    </source>
</evidence>
<dbReference type="Pfam" id="PF11827">
    <property type="entry name" value="DUF3347"/>
    <property type="match status" value="1"/>
</dbReference>
<dbReference type="RefSeq" id="WP_009779794.1">
    <property type="nucleotide sequence ID" value="NZ_CH672395.1"/>
</dbReference>
<keyword evidence="3" id="KW-1185">Reference proteome</keyword>
<evidence type="ECO:0000313" key="3">
    <source>
        <dbReference type="Proteomes" id="UP000001601"/>
    </source>
</evidence>
<accession>A3XMT4</accession>
<name>A3XMT4_LEEBM</name>
<feature type="domain" description="DUF3347" evidence="1">
    <location>
        <begin position="84"/>
        <end position="154"/>
    </location>
</feature>
<protein>
    <recommendedName>
        <fullName evidence="1">DUF3347 domain-containing protein</fullName>
    </recommendedName>
</protein>
<proteinExistence type="predicted"/>
<dbReference type="HOGENOM" id="CLU_101306_0_0_10"/>
<dbReference type="AlphaFoldDB" id="A3XMT4"/>
<evidence type="ECO:0000313" key="2">
    <source>
        <dbReference type="EMBL" id="EAQ49145.1"/>
    </source>
</evidence>
<dbReference type="STRING" id="398720.MED217_07066"/>
<dbReference type="Proteomes" id="UP000001601">
    <property type="component" value="Unassembled WGS sequence"/>
</dbReference>
<dbReference type="OrthoDB" id="5513217at2"/>
<sequence>MKETVKFMSVAVLALTLASCGDDKKSDKDAEVELEMDHAMDESMEMDEMDEMGEMNHATSEKTSEAMNEDTAALAFTDENAMAVWKAYNAVREALVATDAAKAKQEAAQLAMIFDEDNAKLKAMAEGIAKTEDVAAQREAFSKFSNAVEAYFKSTINAGTLYKQHCPMAFSGEGADWFSNESAIKNPYFGDKMLNCGSVTATITQ</sequence>